<dbReference type="PROSITE" id="PS51257">
    <property type="entry name" value="PROKAR_LIPOPROTEIN"/>
    <property type="match status" value="1"/>
</dbReference>
<accession>A0A381U3F2</accession>
<name>A0A381U3F2_9ZZZZ</name>
<gene>
    <name evidence="1" type="ORF">METZ01_LOCUS75626</name>
</gene>
<organism evidence="1">
    <name type="scientific">marine metagenome</name>
    <dbReference type="NCBI Taxonomy" id="408172"/>
    <lineage>
        <taxon>unclassified sequences</taxon>
        <taxon>metagenomes</taxon>
        <taxon>ecological metagenomes</taxon>
    </lineage>
</organism>
<reference evidence="1" key="1">
    <citation type="submission" date="2018-05" db="EMBL/GenBank/DDBJ databases">
        <authorList>
            <person name="Lanie J.A."/>
            <person name="Ng W.-L."/>
            <person name="Kazmierczak K.M."/>
            <person name="Andrzejewski T.M."/>
            <person name="Davidsen T.M."/>
            <person name="Wayne K.J."/>
            <person name="Tettelin H."/>
            <person name="Glass J.I."/>
            <person name="Rusch D."/>
            <person name="Podicherti R."/>
            <person name="Tsui H.-C.T."/>
            <person name="Winkler M.E."/>
        </authorList>
    </citation>
    <scope>NUCLEOTIDE SEQUENCE</scope>
</reference>
<protein>
    <submittedName>
        <fullName evidence="1">Uncharacterized protein</fullName>
    </submittedName>
</protein>
<sequence length="218" mass="24168">MKNILLLTCTLLFIISCNVETGSSEGSSAAVNEVNESSEPSGSHTSAEWQIWAYSTAAPSYIAKDATVLNEKMEMLREGTNGWTCLPVNPRGMSDPENGWKDAHEAMPLCGDAEVFKWISAYLSDEVPDMDYDGYAWMLHGDMGEDNSTPKVMSKDDAKEGHWIESGPHLMRMPKDPSSLDGMTTDFNSGAPYVMFSGTPYAHVMYPIQDYYKHQAQK</sequence>
<evidence type="ECO:0000313" key="1">
    <source>
        <dbReference type="EMBL" id="SVA22772.1"/>
    </source>
</evidence>
<proteinExistence type="predicted"/>
<dbReference type="AlphaFoldDB" id="A0A381U3F2"/>
<dbReference type="EMBL" id="UINC01005665">
    <property type="protein sequence ID" value="SVA22772.1"/>
    <property type="molecule type" value="Genomic_DNA"/>
</dbReference>